<dbReference type="Proteomes" id="UP000619260">
    <property type="component" value="Unassembled WGS sequence"/>
</dbReference>
<gene>
    <name evidence="3" type="ORF">Val02_40570</name>
</gene>
<feature type="domain" description="NAD(P)-binding" evidence="2">
    <location>
        <begin position="7"/>
        <end position="182"/>
    </location>
</feature>
<dbReference type="InterPro" id="IPR051207">
    <property type="entry name" value="ComplexI_NDUFA9_subunit"/>
</dbReference>
<dbReference type="Gene3D" id="3.40.50.720">
    <property type="entry name" value="NAD(P)-binding Rossmann-like Domain"/>
    <property type="match status" value="1"/>
</dbReference>
<feature type="region of interest" description="Disordered" evidence="1">
    <location>
        <begin position="230"/>
        <end position="255"/>
    </location>
</feature>
<dbReference type="SUPFAM" id="SSF51735">
    <property type="entry name" value="NAD(P)-binding Rossmann-fold domains"/>
    <property type="match status" value="1"/>
</dbReference>
<dbReference type="PANTHER" id="PTHR12126">
    <property type="entry name" value="NADH-UBIQUINONE OXIDOREDUCTASE 39 KDA SUBUNIT-RELATED"/>
    <property type="match status" value="1"/>
</dbReference>
<evidence type="ECO:0000313" key="3">
    <source>
        <dbReference type="EMBL" id="GIJ47171.1"/>
    </source>
</evidence>
<comment type="caution">
    <text evidence="3">The sequence shown here is derived from an EMBL/GenBank/DDBJ whole genome shotgun (WGS) entry which is preliminary data.</text>
</comment>
<protein>
    <submittedName>
        <fullName evidence="3">3-beta hydroxysteroid dehydrogenase</fullName>
    </submittedName>
</protein>
<dbReference type="Pfam" id="PF13460">
    <property type="entry name" value="NAD_binding_10"/>
    <property type="match status" value="1"/>
</dbReference>
<dbReference type="EMBL" id="BOPF01000014">
    <property type="protein sequence ID" value="GIJ47171.1"/>
    <property type="molecule type" value="Genomic_DNA"/>
</dbReference>
<sequence length="255" mass="26290">MRILVTGGTGVVGRHVVLTALARGHEVVAASRGGGSPDPRATGRRVDLGTGDGLAAALDGVDTVIDCAHVQTTNAAKAVRWFTEATTRLTNAAKAAGVRHLVVLSIVGIDRIPLGYYKGKLAQEKVALEGPVPATVVRATQFHEFAGQMLDRMRLGPVHLMPAMRVQPIAAAEVATALVDLAEGPATGRADDIGGPSEEYLPDLARAVLKKRGGRGLLIPLPIPGAAGRAGRAGAGLVPDPSGQRGPSFADWLAH</sequence>
<dbReference type="AlphaFoldDB" id="A0A8J4DRK9"/>
<evidence type="ECO:0000313" key="4">
    <source>
        <dbReference type="Proteomes" id="UP000619260"/>
    </source>
</evidence>
<accession>A0A8J4DRK9</accession>
<proteinExistence type="predicted"/>
<reference evidence="3" key="1">
    <citation type="submission" date="2021-01" db="EMBL/GenBank/DDBJ databases">
        <title>Whole genome shotgun sequence of Virgisporangium aliadipatigenens NBRC 105644.</title>
        <authorList>
            <person name="Komaki H."/>
            <person name="Tamura T."/>
        </authorList>
    </citation>
    <scope>NUCLEOTIDE SEQUENCE</scope>
    <source>
        <strain evidence="3">NBRC 105644</strain>
    </source>
</reference>
<dbReference type="RefSeq" id="WP_203900694.1">
    <property type="nucleotide sequence ID" value="NZ_BOPF01000014.1"/>
</dbReference>
<dbReference type="InterPro" id="IPR036291">
    <property type="entry name" value="NAD(P)-bd_dom_sf"/>
</dbReference>
<dbReference type="PANTHER" id="PTHR12126:SF11">
    <property type="entry name" value="NADH DEHYDROGENASE [UBIQUINONE] 1 ALPHA SUBCOMPLEX SUBUNIT 9, MITOCHONDRIAL"/>
    <property type="match status" value="1"/>
</dbReference>
<dbReference type="GO" id="GO:0044877">
    <property type="term" value="F:protein-containing complex binding"/>
    <property type="evidence" value="ECO:0007669"/>
    <property type="project" value="TreeGrafter"/>
</dbReference>
<name>A0A8J4DRK9_9ACTN</name>
<keyword evidence="4" id="KW-1185">Reference proteome</keyword>
<evidence type="ECO:0000256" key="1">
    <source>
        <dbReference type="SAM" id="MobiDB-lite"/>
    </source>
</evidence>
<organism evidence="3 4">
    <name type="scientific">Virgisporangium aliadipatigenens</name>
    <dbReference type="NCBI Taxonomy" id="741659"/>
    <lineage>
        <taxon>Bacteria</taxon>
        <taxon>Bacillati</taxon>
        <taxon>Actinomycetota</taxon>
        <taxon>Actinomycetes</taxon>
        <taxon>Micromonosporales</taxon>
        <taxon>Micromonosporaceae</taxon>
        <taxon>Virgisporangium</taxon>
    </lineage>
</organism>
<evidence type="ECO:0000259" key="2">
    <source>
        <dbReference type="Pfam" id="PF13460"/>
    </source>
</evidence>
<dbReference type="InterPro" id="IPR016040">
    <property type="entry name" value="NAD(P)-bd_dom"/>
</dbReference>